<organism evidence="1 2">
    <name type="scientific">Thalassospira mesophila</name>
    <dbReference type="NCBI Taxonomy" id="1293891"/>
    <lineage>
        <taxon>Bacteria</taxon>
        <taxon>Pseudomonadati</taxon>
        <taxon>Pseudomonadota</taxon>
        <taxon>Alphaproteobacteria</taxon>
        <taxon>Rhodospirillales</taxon>
        <taxon>Thalassospiraceae</taxon>
        <taxon>Thalassospira</taxon>
    </lineage>
</organism>
<keyword evidence="2" id="KW-1185">Reference proteome</keyword>
<protein>
    <submittedName>
        <fullName evidence="1">Mandelate racemase</fullName>
    </submittedName>
</protein>
<evidence type="ECO:0000313" key="1">
    <source>
        <dbReference type="EMBL" id="OSQ36794.1"/>
    </source>
</evidence>
<reference evidence="1 2" key="1">
    <citation type="submission" date="2014-03" db="EMBL/GenBank/DDBJ databases">
        <title>The draft genome sequence of Thalassospira mesophila JCM 18969.</title>
        <authorList>
            <person name="Lai Q."/>
            <person name="Shao Z."/>
        </authorList>
    </citation>
    <scope>NUCLEOTIDE SEQUENCE [LARGE SCALE GENOMIC DNA]</scope>
    <source>
        <strain evidence="1 2">JCM 18969</strain>
    </source>
</reference>
<dbReference type="RefSeq" id="WP_085584825.1">
    <property type="nucleotide sequence ID" value="NZ_JFKA01000009.1"/>
</dbReference>
<comment type="caution">
    <text evidence="1">The sequence shown here is derived from an EMBL/GenBank/DDBJ whole genome shotgun (WGS) entry which is preliminary data.</text>
</comment>
<dbReference type="STRING" id="1293891.TMES_17160"/>
<dbReference type="InterPro" id="IPR036849">
    <property type="entry name" value="Enolase-like_C_sf"/>
</dbReference>
<accession>A0A1Y2KXU3</accession>
<sequence length="474" mass="51084">MDISPIHIVDISAFERTTPFRFPFRFGVAKVTQAPQLFVRAVIEDGQGRTATGQAAEMMMPKWFDKSANLSTDDNINQLRLSVKLAMQAMIAAGQSSPFGLHARVEAAHHETCASHQLPGLVASYGLALVDRAIIDGFCRLHGLTIARAIQTNALGISTDTAPDLHGFDLTGFLASLAPQPTIAIRHTVGLGDVLWNRDLTDAERLNDGQPQTLEDVIAAYGHTFFKLKVSGEVGADLNRLVAIAGVLDQKVGQYQLTIDGNEQFENADQVAGLIDRIMTEPRLKNLWQSTLFLEQPIARANALMRPLGDPGARVPFEIDESDDSMGAFLAAKDMGYRGISSKSCKGFYRALLNCARVAHWNAKAGANRFFMSAEDLTTQSGLALQQDLVLASLTGARHIERNGHHYVAGMAGAPQAEQNAYLAQHGDLYHANAAGQARLNIQNGQVSLATVAAATGLGCAVTPDWSEMTPLAD</sequence>
<proteinExistence type="predicted"/>
<dbReference type="SUPFAM" id="SSF51604">
    <property type="entry name" value="Enolase C-terminal domain-like"/>
    <property type="match status" value="1"/>
</dbReference>
<name>A0A1Y2KXU3_9PROT</name>
<gene>
    <name evidence="1" type="ORF">TMES_17160</name>
</gene>
<dbReference type="OrthoDB" id="7809546at2"/>
<evidence type="ECO:0000313" key="2">
    <source>
        <dbReference type="Proteomes" id="UP000193391"/>
    </source>
</evidence>
<dbReference type="EMBL" id="JFKA01000009">
    <property type="protein sequence ID" value="OSQ36794.1"/>
    <property type="molecule type" value="Genomic_DNA"/>
</dbReference>
<dbReference type="Proteomes" id="UP000193391">
    <property type="component" value="Unassembled WGS sequence"/>
</dbReference>
<dbReference type="Gene3D" id="3.20.20.120">
    <property type="entry name" value="Enolase-like C-terminal domain"/>
    <property type="match status" value="1"/>
</dbReference>
<dbReference type="AlphaFoldDB" id="A0A1Y2KXU3"/>